<comment type="similarity">
    <text evidence="1">Belongs to the transglycosylase Slt family.</text>
</comment>
<protein>
    <submittedName>
        <fullName evidence="5">Lytic transglycosylase</fullName>
    </submittedName>
</protein>
<dbReference type="SUPFAM" id="SSF53955">
    <property type="entry name" value="Lysozyme-like"/>
    <property type="match status" value="1"/>
</dbReference>
<keyword evidence="6" id="KW-1185">Reference proteome</keyword>
<accession>A0ABM6M799</accession>
<feature type="region of interest" description="Disordered" evidence="3">
    <location>
        <begin position="308"/>
        <end position="357"/>
    </location>
</feature>
<dbReference type="Gene3D" id="1.10.530.10">
    <property type="match status" value="1"/>
</dbReference>
<dbReference type="PANTHER" id="PTHR37423">
    <property type="entry name" value="SOLUBLE LYTIC MUREIN TRANSGLYCOSYLASE-RELATED"/>
    <property type="match status" value="1"/>
</dbReference>
<feature type="region of interest" description="Disordered" evidence="3">
    <location>
        <begin position="1"/>
        <end position="45"/>
    </location>
</feature>
<evidence type="ECO:0000256" key="1">
    <source>
        <dbReference type="ARBA" id="ARBA00007734"/>
    </source>
</evidence>
<dbReference type="InterPro" id="IPR008258">
    <property type="entry name" value="Transglycosylase_SLT_dom_1"/>
</dbReference>
<reference evidence="5 6" key="1">
    <citation type="submission" date="2017-03" db="EMBL/GenBank/DDBJ databases">
        <title>Complete genome sequence of Blastomonas fulva degrading microcsystin LR.</title>
        <authorList>
            <person name="Lee H.-g."/>
            <person name="Jin L."/>
            <person name="oh H.-M."/>
        </authorList>
    </citation>
    <scope>NUCLEOTIDE SEQUENCE [LARGE SCALE GENOMIC DNA]</scope>
    <source>
        <strain evidence="5 6">T2</strain>
    </source>
</reference>
<dbReference type="PANTHER" id="PTHR37423:SF2">
    <property type="entry name" value="MEMBRANE-BOUND LYTIC MUREIN TRANSGLYCOSYLASE C"/>
    <property type="match status" value="1"/>
</dbReference>
<feature type="domain" description="Transglycosylase SLT" evidence="4">
    <location>
        <begin position="154"/>
        <end position="249"/>
    </location>
</feature>
<dbReference type="Proteomes" id="UP000258016">
    <property type="component" value="Chromosome"/>
</dbReference>
<dbReference type="Pfam" id="PF01464">
    <property type="entry name" value="SLT"/>
    <property type="match status" value="1"/>
</dbReference>
<feature type="region of interest" description="Disordered" evidence="3">
    <location>
        <begin position="68"/>
        <end position="97"/>
    </location>
</feature>
<sequence length="357" mass="37036">MRPANAPGITSRCASTTPPSRSRFAPRCSRAPPTSRLGRCAGTVSRSRASRIDPVRFPIIPLFAGKPSHPSVPLGRRPAGARSEGQGRPKAGAPRAPLSVASTLAGWRRSGVGSAVAPAVMLLSGGVASVPAVAQEVPAARSAAVHPYAGHVAGAARRFGIPEAWIWAVMRVESGGNARAVSRAGAMGLMQIMPATWAGLRTRYGLGSDPFDVRDNIMAGAAYLREMHDRYGNASAMLAAYNAGPGRYDDFVSRGRPLPPETVGYLAQLAPITGASSAVEAATTATPDPFAWRRAALFVRTASAASEAVVGQSDGEEAASELPTDRPTSGGVRAADPSANEPRETLFVSRARAGRPQ</sequence>
<evidence type="ECO:0000256" key="2">
    <source>
        <dbReference type="ARBA" id="ARBA00009387"/>
    </source>
</evidence>
<proteinExistence type="inferred from homology"/>
<organism evidence="5 6">
    <name type="scientific">Blastomonas fulva</name>
    <dbReference type="NCBI Taxonomy" id="1550728"/>
    <lineage>
        <taxon>Bacteria</taxon>
        <taxon>Pseudomonadati</taxon>
        <taxon>Pseudomonadota</taxon>
        <taxon>Alphaproteobacteria</taxon>
        <taxon>Sphingomonadales</taxon>
        <taxon>Sphingomonadaceae</taxon>
        <taxon>Blastomonas</taxon>
    </lineage>
</organism>
<dbReference type="InterPro" id="IPR023346">
    <property type="entry name" value="Lysozyme-like_dom_sf"/>
</dbReference>
<gene>
    <name evidence="5" type="ORF">B5J99_10685</name>
</gene>
<name>A0ABM6M799_9SPHN</name>
<evidence type="ECO:0000313" key="6">
    <source>
        <dbReference type="Proteomes" id="UP000258016"/>
    </source>
</evidence>
<evidence type="ECO:0000259" key="4">
    <source>
        <dbReference type="Pfam" id="PF01464"/>
    </source>
</evidence>
<comment type="similarity">
    <text evidence="2">Belongs to the virb1 family.</text>
</comment>
<dbReference type="CDD" id="cd00254">
    <property type="entry name" value="LT-like"/>
    <property type="match status" value="1"/>
</dbReference>
<evidence type="ECO:0000313" key="5">
    <source>
        <dbReference type="EMBL" id="ASR51872.1"/>
    </source>
</evidence>
<dbReference type="EMBL" id="CP020083">
    <property type="protein sequence ID" value="ASR51872.1"/>
    <property type="molecule type" value="Genomic_DNA"/>
</dbReference>
<evidence type="ECO:0000256" key="3">
    <source>
        <dbReference type="SAM" id="MobiDB-lite"/>
    </source>
</evidence>